<evidence type="ECO:0000259" key="3">
    <source>
        <dbReference type="PROSITE" id="PS50112"/>
    </source>
</evidence>
<evidence type="ECO:0000256" key="1">
    <source>
        <dbReference type="SAM" id="Coils"/>
    </source>
</evidence>
<evidence type="ECO:0000313" key="5">
    <source>
        <dbReference type="Proteomes" id="UP000444721"/>
    </source>
</evidence>
<comment type="caution">
    <text evidence="4">The sequence shown here is derived from an EMBL/GenBank/DDBJ whole genome shotgun (WGS) entry which is preliminary data.</text>
</comment>
<keyword evidence="5" id="KW-1185">Reference proteome</keyword>
<dbReference type="VEuPathDB" id="AmoebaDB:FDP41_011470"/>
<dbReference type="SMART" id="SM00091">
    <property type="entry name" value="PAS"/>
    <property type="match status" value="1"/>
</dbReference>
<dbReference type="Pfam" id="PF00989">
    <property type="entry name" value="PAS"/>
    <property type="match status" value="1"/>
</dbReference>
<dbReference type="VEuPathDB" id="AmoebaDB:NfTy_018790"/>
<dbReference type="PANTHER" id="PTHR31600:SF2">
    <property type="entry name" value="GAMETE ENRICHED GENE 10 PROTEIN-RELATED"/>
    <property type="match status" value="1"/>
</dbReference>
<name>A0A6A5CA19_NAEFO</name>
<proteinExistence type="predicted"/>
<feature type="coiled-coil region" evidence="1">
    <location>
        <begin position="358"/>
        <end position="395"/>
    </location>
</feature>
<evidence type="ECO:0000313" key="4">
    <source>
        <dbReference type="EMBL" id="KAF0982540.1"/>
    </source>
</evidence>
<dbReference type="SUPFAM" id="SSF55785">
    <property type="entry name" value="PYP-like sensor domain (PAS domain)"/>
    <property type="match status" value="1"/>
</dbReference>
<dbReference type="VEuPathDB" id="AmoebaDB:NF0029350"/>
<dbReference type="GO" id="GO:0006355">
    <property type="term" value="P:regulation of DNA-templated transcription"/>
    <property type="evidence" value="ECO:0007669"/>
    <property type="project" value="InterPro"/>
</dbReference>
<keyword evidence="1" id="KW-0175">Coiled coil</keyword>
<dbReference type="GeneID" id="68118685"/>
<organism evidence="4 5">
    <name type="scientific">Naegleria fowleri</name>
    <name type="common">Brain eating amoeba</name>
    <dbReference type="NCBI Taxonomy" id="5763"/>
    <lineage>
        <taxon>Eukaryota</taxon>
        <taxon>Discoba</taxon>
        <taxon>Heterolobosea</taxon>
        <taxon>Tetramitia</taxon>
        <taxon>Eutetramitia</taxon>
        <taxon>Vahlkampfiidae</taxon>
        <taxon>Naegleria</taxon>
    </lineage>
</organism>
<dbReference type="OrthoDB" id="542352at2759"/>
<dbReference type="EMBL" id="VFQX01000009">
    <property type="protein sequence ID" value="KAF0982540.1"/>
    <property type="molecule type" value="Genomic_DNA"/>
</dbReference>
<dbReference type="CDD" id="cd00130">
    <property type="entry name" value="PAS"/>
    <property type="match status" value="1"/>
</dbReference>
<dbReference type="OMA" id="RYIAMFR"/>
<accession>A0A6A5CA19</accession>
<dbReference type="Gene3D" id="3.30.450.20">
    <property type="entry name" value="PAS domain"/>
    <property type="match status" value="1"/>
</dbReference>
<dbReference type="NCBIfam" id="TIGR00229">
    <property type="entry name" value="sensory_box"/>
    <property type="match status" value="1"/>
</dbReference>
<dbReference type="InterPro" id="IPR000014">
    <property type="entry name" value="PAS"/>
</dbReference>
<reference evidence="4 5" key="1">
    <citation type="journal article" date="2019" name="Sci. Rep.">
        <title>Nanopore sequencing improves the draft genome of the human pathogenic amoeba Naegleria fowleri.</title>
        <authorList>
            <person name="Liechti N."/>
            <person name="Schurch N."/>
            <person name="Bruggmann R."/>
            <person name="Wittwer M."/>
        </authorList>
    </citation>
    <scope>NUCLEOTIDE SEQUENCE [LARGE SCALE GENOMIC DNA]</scope>
    <source>
        <strain evidence="4 5">ATCC 30894</strain>
    </source>
</reference>
<dbReference type="InterPro" id="IPR035965">
    <property type="entry name" value="PAS-like_dom_sf"/>
</dbReference>
<dbReference type="RefSeq" id="XP_044567253.1">
    <property type="nucleotide sequence ID" value="XM_044701882.1"/>
</dbReference>
<dbReference type="InterPro" id="IPR052994">
    <property type="entry name" value="Tiny_macrocysts_regulators"/>
</dbReference>
<dbReference type="Proteomes" id="UP000444721">
    <property type="component" value="Unassembled WGS sequence"/>
</dbReference>
<feature type="domain" description="PAS" evidence="3">
    <location>
        <begin position="184"/>
        <end position="256"/>
    </location>
</feature>
<dbReference type="InterPro" id="IPR013767">
    <property type="entry name" value="PAS_fold"/>
</dbReference>
<dbReference type="PANTHER" id="PTHR31600">
    <property type="entry name" value="TINY MACROCYSTS PROTEIN B-RELATED"/>
    <property type="match status" value="1"/>
</dbReference>
<evidence type="ECO:0000256" key="2">
    <source>
        <dbReference type="SAM" id="MobiDB-lite"/>
    </source>
</evidence>
<protein>
    <recommendedName>
        <fullName evidence="3">PAS domain-containing protein</fullName>
    </recommendedName>
</protein>
<sequence length="594" mass="67758">MPFPKEILRYIVCKVKTIFDDKWSEKIVAVTKEEILNVSHSGIGSRLLSSKASAFSDGSNSSSSLFGASSSSLTNTSVVYSLEIYHTKDEQQIRNAIAATTSMQQQHSSQHKNNSKSTTTLEPKKKAILHRDIRIMSGKELTNRLNTLIVFFEQPLYLNFKKESEFKEWFEYLTKLINVEESGMKEGICAIIESITDACVVSDADGIITGFNAQAEKLFGYSKEEVVDTNVNVSILMPDSYAKYHQQILNRYNKHRNRVIIGKPRNFLAKHKLGHKIPITINLGEVQDSNPQSKFRYIAMFRDSMTKVVISSTSDPAAHDTQRCTDKLKIQIQRKTKTEISKFDEDTLRMVEDLLKLLQSMATTINILETEKERLDQLTLELQERETIAEKHLNETQKISPIYQIYKYLTDHMSDIESLTIKAQDQLTRDCILCWKQIQMYKKASRACDQFNKFKSIMSNAGELTTRRARAGSIASYSEALNGSSSSEQRFESITKPEVVSMAVQLFDRFLVNYEKGETPISKNRSISPAHNNSTVIRIVTREVLPVIKNTLLKWSTSSIENLPITISTELFYFVEKDILEFLKNDPIKNIQVI</sequence>
<dbReference type="AlphaFoldDB" id="A0A6A5CA19"/>
<feature type="region of interest" description="Disordered" evidence="2">
    <location>
        <begin position="100"/>
        <end position="121"/>
    </location>
</feature>
<dbReference type="PROSITE" id="PS50112">
    <property type="entry name" value="PAS"/>
    <property type="match status" value="1"/>
</dbReference>
<gene>
    <name evidence="4" type="ORF">FDP41_011470</name>
</gene>